<dbReference type="Proteomes" id="UP000481153">
    <property type="component" value="Unassembled WGS sequence"/>
</dbReference>
<accession>A0A6G0WP79</accession>
<gene>
    <name evidence="3" type="ORF">Ae201684_013146</name>
</gene>
<dbReference type="AlphaFoldDB" id="A0A6G0WP79"/>
<feature type="region of interest" description="Disordered" evidence="2">
    <location>
        <begin position="450"/>
        <end position="494"/>
    </location>
</feature>
<feature type="compositionally biased region" description="Low complexity" evidence="2">
    <location>
        <begin position="223"/>
        <end position="250"/>
    </location>
</feature>
<evidence type="ECO:0000256" key="1">
    <source>
        <dbReference type="SAM" id="Coils"/>
    </source>
</evidence>
<organism evidence="3 4">
    <name type="scientific">Aphanomyces euteiches</name>
    <dbReference type="NCBI Taxonomy" id="100861"/>
    <lineage>
        <taxon>Eukaryota</taxon>
        <taxon>Sar</taxon>
        <taxon>Stramenopiles</taxon>
        <taxon>Oomycota</taxon>
        <taxon>Saprolegniomycetes</taxon>
        <taxon>Saprolegniales</taxon>
        <taxon>Verrucalvaceae</taxon>
        <taxon>Aphanomyces</taxon>
    </lineage>
</organism>
<dbReference type="VEuPathDB" id="FungiDB:AeMF1_011584"/>
<feature type="compositionally biased region" description="Basic and acidic residues" evidence="2">
    <location>
        <begin position="398"/>
        <end position="412"/>
    </location>
</feature>
<comment type="caution">
    <text evidence="3">The sequence shown here is derived from an EMBL/GenBank/DDBJ whole genome shotgun (WGS) entry which is preliminary data.</text>
</comment>
<name>A0A6G0WP79_9STRA</name>
<keyword evidence="1" id="KW-0175">Coiled coil</keyword>
<evidence type="ECO:0000313" key="4">
    <source>
        <dbReference type="Proteomes" id="UP000481153"/>
    </source>
</evidence>
<feature type="region of interest" description="Disordered" evidence="2">
    <location>
        <begin position="87"/>
        <end position="112"/>
    </location>
</feature>
<feature type="compositionally biased region" description="Polar residues" evidence="2">
    <location>
        <begin position="376"/>
        <end position="391"/>
    </location>
</feature>
<feature type="coiled-coil region" evidence="1">
    <location>
        <begin position="172"/>
        <end position="213"/>
    </location>
</feature>
<protein>
    <submittedName>
        <fullName evidence="3">Uncharacterized protein</fullName>
    </submittedName>
</protein>
<sequence length="494" mass="54135">MSMSERHKTSIEPQRYMTSDVFLSDSINFATDVNPKSVEFLYLPSGEILAQPQSVVGGAIPPPLQLGSANYATSLKSGYDSLTRSMHETASHSVAQPGTAVSRRGSTKMTPHQQRILELETLLQNEKKRSLDKMRLLLDEQDKSHDLQTRFAALQAKVSSFESTSTRQIAHIEELKASLAASEARNASLVADLAQKSNQIDRLAEDVAEKSVQIAVLQASPQASITQTSSTQTSSPKASPNSNAASKEPSTTAETQEKSSLTSILQAVRVWKEMADNWCTQSTISQSKTLESLLLEFPSIPSTEDNGVSPGLTTEASAVIAMLKRRLAYVDKEWRQTHSKYVELKELCARQCVREADLQNFVNEHRLRGQCSLRLPSSNTVAAPTPSTALQSPLPDNEITKEQSPRYDESKKPPVPRGHMKVIIKRSHGHETTTTAASSDTSSAIRAKLQTLPRKTSTSPVVVPSSRLAKQHQQTPTPRKKKPSSTTSSGRPWV</sequence>
<proteinExistence type="predicted"/>
<feature type="region of interest" description="Disordered" evidence="2">
    <location>
        <begin position="376"/>
        <end position="418"/>
    </location>
</feature>
<keyword evidence="4" id="KW-1185">Reference proteome</keyword>
<feature type="compositionally biased region" description="Low complexity" evidence="2">
    <location>
        <begin position="484"/>
        <end position="494"/>
    </location>
</feature>
<evidence type="ECO:0000313" key="3">
    <source>
        <dbReference type="EMBL" id="KAF0729169.1"/>
    </source>
</evidence>
<evidence type="ECO:0000256" key="2">
    <source>
        <dbReference type="SAM" id="MobiDB-lite"/>
    </source>
</evidence>
<reference evidence="3 4" key="1">
    <citation type="submission" date="2019-07" db="EMBL/GenBank/DDBJ databases">
        <title>Genomics analysis of Aphanomyces spp. identifies a new class of oomycete effector associated with host adaptation.</title>
        <authorList>
            <person name="Gaulin E."/>
        </authorList>
    </citation>
    <scope>NUCLEOTIDE SEQUENCE [LARGE SCALE GENOMIC DNA]</scope>
    <source>
        <strain evidence="3 4">ATCC 201684</strain>
    </source>
</reference>
<feature type="compositionally biased region" description="Low complexity" evidence="2">
    <location>
        <begin position="456"/>
        <end position="466"/>
    </location>
</feature>
<dbReference type="EMBL" id="VJMJ01000167">
    <property type="protein sequence ID" value="KAF0729169.1"/>
    <property type="molecule type" value="Genomic_DNA"/>
</dbReference>
<feature type="region of interest" description="Disordered" evidence="2">
    <location>
        <begin position="223"/>
        <end position="259"/>
    </location>
</feature>